<dbReference type="AlphaFoldDB" id="A0A4Z1FE19"/>
<accession>A0A4Z1FE19</accession>
<evidence type="ECO:0000313" key="1">
    <source>
        <dbReference type="EMBL" id="TGO21022.1"/>
    </source>
</evidence>
<evidence type="ECO:0000313" key="2">
    <source>
        <dbReference type="Proteomes" id="UP000297910"/>
    </source>
</evidence>
<keyword evidence="2" id="KW-1185">Reference proteome</keyword>
<dbReference type="EMBL" id="PQXI01000247">
    <property type="protein sequence ID" value="TGO21022.1"/>
    <property type="molecule type" value="Genomic_DNA"/>
</dbReference>
<proteinExistence type="predicted"/>
<gene>
    <name evidence="1" type="ORF">BPAE_0248g00140</name>
</gene>
<sequence length="92" mass="10243">MAGAQMCPLAGQNLAFENEVNKLLDMIKIHPVHGLSFLKDSSVNQSEKIKPLLLASPEPSLIFCFGLENRDITFVRMKSANFRGSEQVFDMS</sequence>
<dbReference type="Proteomes" id="UP000297910">
    <property type="component" value="Unassembled WGS sequence"/>
</dbReference>
<reference evidence="1 2" key="1">
    <citation type="submission" date="2017-12" db="EMBL/GenBank/DDBJ databases">
        <title>Comparative genomics of Botrytis spp.</title>
        <authorList>
            <person name="Valero-Jimenez C.A."/>
            <person name="Tapia P."/>
            <person name="Veloso J."/>
            <person name="Silva-Moreno E."/>
            <person name="Staats M."/>
            <person name="Valdes J.H."/>
            <person name="Van Kan J.A.L."/>
        </authorList>
    </citation>
    <scope>NUCLEOTIDE SEQUENCE [LARGE SCALE GENOMIC DNA]</scope>
    <source>
        <strain evidence="1 2">Bp0003</strain>
    </source>
</reference>
<name>A0A4Z1FE19_9HELO</name>
<protein>
    <submittedName>
        <fullName evidence="1">Uncharacterized protein</fullName>
    </submittedName>
</protein>
<organism evidence="1 2">
    <name type="scientific">Botrytis paeoniae</name>
    <dbReference type="NCBI Taxonomy" id="278948"/>
    <lineage>
        <taxon>Eukaryota</taxon>
        <taxon>Fungi</taxon>
        <taxon>Dikarya</taxon>
        <taxon>Ascomycota</taxon>
        <taxon>Pezizomycotina</taxon>
        <taxon>Leotiomycetes</taxon>
        <taxon>Helotiales</taxon>
        <taxon>Sclerotiniaceae</taxon>
        <taxon>Botrytis</taxon>
    </lineage>
</organism>
<comment type="caution">
    <text evidence="1">The sequence shown here is derived from an EMBL/GenBank/DDBJ whole genome shotgun (WGS) entry which is preliminary data.</text>
</comment>